<name>A0ABW1TU96_9BURK</name>
<dbReference type="EMBL" id="JBHSRS010000013">
    <property type="protein sequence ID" value="MFC6280627.1"/>
    <property type="molecule type" value="Genomic_DNA"/>
</dbReference>
<organism evidence="1 2">
    <name type="scientific">Polaromonas aquatica</name>
    <dbReference type="NCBI Taxonomy" id="332657"/>
    <lineage>
        <taxon>Bacteria</taxon>
        <taxon>Pseudomonadati</taxon>
        <taxon>Pseudomonadota</taxon>
        <taxon>Betaproteobacteria</taxon>
        <taxon>Burkholderiales</taxon>
        <taxon>Comamonadaceae</taxon>
        <taxon>Polaromonas</taxon>
    </lineage>
</organism>
<gene>
    <name evidence="1" type="ORF">ACFQND_05210</name>
</gene>
<keyword evidence="1" id="KW-0238">DNA-binding</keyword>
<dbReference type="Proteomes" id="UP001596270">
    <property type="component" value="Unassembled WGS sequence"/>
</dbReference>
<protein>
    <submittedName>
        <fullName evidence="1">DNA-binding protein</fullName>
    </submittedName>
</protein>
<dbReference type="InterPro" id="IPR041164">
    <property type="entry name" value="LDcluster4"/>
</dbReference>
<dbReference type="Pfam" id="PF18306">
    <property type="entry name" value="LDcluster4"/>
    <property type="match status" value="1"/>
</dbReference>
<sequence>MAIVGVMGSGTTEWNDLAAPLGTWIAQSGHDLLTGAGKGVMLSVSRAFSGTKGRTGRCIGIVPTMPDAVLGFAPLAGYPNPFIDLPILTPLPRREPGATAEALSRNHVNVLTSDIVIALPGGHGTLDEISLALRYPRPVMCLGPDEAFASVPPEVGRSTRLDDIFRFITAQTAMKQSSGSAAR</sequence>
<proteinExistence type="predicted"/>
<accession>A0ABW1TU96</accession>
<reference evidence="2" key="1">
    <citation type="journal article" date="2019" name="Int. J. Syst. Evol. Microbiol.">
        <title>The Global Catalogue of Microorganisms (GCM) 10K type strain sequencing project: providing services to taxonomists for standard genome sequencing and annotation.</title>
        <authorList>
            <consortium name="The Broad Institute Genomics Platform"/>
            <consortium name="The Broad Institute Genome Sequencing Center for Infectious Disease"/>
            <person name="Wu L."/>
            <person name="Ma J."/>
        </authorList>
    </citation>
    <scope>NUCLEOTIDE SEQUENCE [LARGE SCALE GENOMIC DNA]</scope>
    <source>
        <strain evidence="2">CCUG 39402</strain>
    </source>
</reference>
<dbReference type="GO" id="GO:0003677">
    <property type="term" value="F:DNA binding"/>
    <property type="evidence" value="ECO:0007669"/>
    <property type="project" value="UniProtKB-KW"/>
</dbReference>
<evidence type="ECO:0000313" key="1">
    <source>
        <dbReference type="EMBL" id="MFC6280627.1"/>
    </source>
</evidence>
<evidence type="ECO:0000313" key="2">
    <source>
        <dbReference type="Proteomes" id="UP001596270"/>
    </source>
</evidence>
<keyword evidence="2" id="KW-1185">Reference proteome</keyword>
<dbReference type="SUPFAM" id="SSF102405">
    <property type="entry name" value="MCP/YpsA-like"/>
    <property type="match status" value="1"/>
</dbReference>
<dbReference type="RefSeq" id="WP_371437737.1">
    <property type="nucleotide sequence ID" value="NZ_JBHSRS010000013.1"/>
</dbReference>
<dbReference type="Gene3D" id="3.40.50.450">
    <property type="match status" value="1"/>
</dbReference>
<comment type="caution">
    <text evidence="1">The sequence shown here is derived from an EMBL/GenBank/DDBJ whole genome shotgun (WGS) entry which is preliminary data.</text>
</comment>